<name>A0A0A9G8Q4_ARUDO</name>
<proteinExistence type="predicted"/>
<reference evidence="1" key="1">
    <citation type="submission" date="2014-09" db="EMBL/GenBank/DDBJ databases">
        <authorList>
            <person name="Magalhaes I.L.F."/>
            <person name="Oliveira U."/>
            <person name="Santos F.R."/>
            <person name="Vidigal T.H.D.A."/>
            <person name="Brescovit A.D."/>
            <person name="Santos A.J."/>
        </authorList>
    </citation>
    <scope>NUCLEOTIDE SEQUENCE</scope>
    <source>
        <tissue evidence="1">Shoot tissue taken approximately 20 cm above the soil surface</tissue>
    </source>
</reference>
<reference evidence="1" key="2">
    <citation type="journal article" date="2015" name="Data Brief">
        <title>Shoot transcriptome of the giant reed, Arundo donax.</title>
        <authorList>
            <person name="Barrero R.A."/>
            <person name="Guerrero F.D."/>
            <person name="Moolhuijzen P."/>
            <person name="Goolsby J.A."/>
            <person name="Tidwell J."/>
            <person name="Bellgard S.E."/>
            <person name="Bellgard M.I."/>
        </authorList>
    </citation>
    <scope>NUCLEOTIDE SEQUENCE</scope>
    <source>
        <tissue evidence="1">Shoot tissue taken approximately 20 cm above the soil surface</tissue>
    </source>
</reference>
<sequence length="59" mass="6449">MPVAAAAWATDPNHDVPMNLFVSFCLELIQRSSNGCLSSKRGDNRAGEIIAQITWFGIK</sequence>
<evidence type="ECO:0000313" key="1">
    <source>
        <dbReference type="EMBL" id="JAE17053.1"/>
    </source>
</evidence>
<protein>
    <submittedName>
        <fullName evidence="1">Uncharacterized protein</fullName>
    </submittedName>
</protein>
<accession>A0A0A9G8Q4</accession>
<dbReference type="EMBL" id="GBRH01180843">
    <property type="protein sequence ID" value="JAE17053.1"/>
    <property type="molecule type" value="Transcribed_RNA"/>
</dbReference>
<dbReference type="AlphaFoldDB" id="A0A0A9G8Q4"/>
<organism evidence="1">
    <name type="scientific">Arundo donax</name>
    <name type="common">Giant reed</name>
    <name type="synonym">Donax arundinaceus</name>
    <dbReference type="NCBI Taxonomy" id="35708"/>
    <lineage>
        <taxon>Eukaryota</taxon>
        <taxon>Viridiplantae</taxon>
        <taxon>Streptophyta</taxon>
        <taxon>Embryophyta</taxon>
        <taxon>Tracheophyta</taxon>
        <taxon>Spermatophyta</taxon>
        <taxon>Magnoliopsida</taxon>
        <taxon>Liliopsida</taxon>
        <taxon>Poales</taxon>
        <taxon>Poaceae</taxon>
        <taxon>PACMAD clade</taxon>
        <taxon>Arundinoideae</taxon>
        <taxon>Arundineae</taxon>
        <taxon>Arundo</taxon>
    </lineage>
</organism>